<dbReference type="PROSITE" id="PS50850">
    <property type="entry name" value="MFS"/>
    <property type="match status" value="1"/>
</dbReference>
<evidence type="ECO:0000256" key="1">
    <source>
        <dbReference type="ARBA" id="ARBA00004651"/>
    </source>
</evidence>
<evidence type="ECO:0000256" key="7">
    <source>
        <dbReference type="SAM" id="Phobius"/>
    </source>
</evidence>
<evidence type="ECO:0000256" key="5">
    <source>
        <dbReference type="ARBA" id="ARBA00022989"/>
    </source>
</evidence>
<feature type="transmembrane region" description="Helical" evidence="7">
    <location>
        <begin position="258"/>
        <end position="279"/>
    </location>
</feature>
<organism evidence="9 10">
    <name type="scientific">Pseudonocardia yuanmonensis</name>
    <dbReference type="NCBI Taxonomy" id="1095914"/>
    <lineage>
        <taxon>Bacteria</taxon>
        <taxon>Bacillati</taxon>
        <taxon>Actinomycetota</taxon>
        <taxon>Actinomycetes</taxon>
        <taxon>Pseudonocardiales</taxon>
        <taxon>Pseudonocardiaceae</taxon>
        <taxon>Pseudonocardia</taxon>
    </lineage>
</organism>
<keyword evidence="10" id="KW-1185">Reference proteome</keyword>
<reference evidence="10" key="1">
    <citation type="journal article" date="2019" name="Int. J. Syst. Evol. Microbiol.">
        <title>The Global Catalogue of Microorganisms (GCM) 10K type strain sequencing project: providing services to taxonomists for standard genome sequencing and annotation.</title>
        <authorList>
            <consortium name="The Broad Institute Genomics Platform"/>
            <consortium name="The Broad Institute Genome Sequencing Center for Infectious Disease"/>
            <person name="Wu L."/>
            <person name="Ma J."/>
        </authorList>
    </citation>
    <scope>NUCLEOTIDE SEQUENCE [LARGE SCALE GENOMIC DNA]</scope>
    <source>
        <strain evidence="10">JCM 18055</strain>
    </source>
</reference>
<keyword evidence="4 7" id="KW-0812">Transmembrane</keyword>
<feature type="transmembrane region" description="Helical" evidence="7">
    <location>
        <begin position="159"/>
        <end position="180"/>
    </location>
</feature>
<accession>A0ABP8WPJ7</accession>
<feature type="transmembrane region" description="Helical" evidence="7">
    <location>
        <begin position="348"/>
        <end position="375"/>
    </location>
</feature>
<keyword evidence="6 7" id="KW-0472">Membrane</keyword>
<dbReference type="SUPFAM" id="SSF103473">
    <property type="entry name" value="MFS general substrate transporter"/>
    <property type="match status" value="1"/>
</dbReference>
<dbReference type="InterPro" id="IPR020846">
    <property type="entry name" value="MFS_dom"/>
</dbReference>
<dbReference type="Pfam" id="PF07690">
    <property type="entry name" value="MFS_1"/>
    <property type="match status" value="1"/>
</dbReference>
<keyword evidence="2" id="KW-0813">Transport</keyword>
<dbReference type="Gene3D" id="1.20.1250.20">
    <property type="entry name" value="MFS general substrate transporter like domains"/>
    <property type="match status" value="1"/>
</dbReference>
<evidence type="ECO:0000259" key="8">
    <source>
        <dbReference type="PROSITE" id="PS50850"/>
    </source>
</evidence>
<dbReference type="Proteomes" id="UP001500325">
    <property type="component" value="Unassembled WGS sequence"/>
</dbReference>
<feature type="transmembrane region" description="Helical" evidence="7">
    <location>
        <begin position="217"/>
        <end position="237"/>
    </location>
</feature>
<feature type="transmembrane region" description="Helical" evidence="7">
    <location>
        <begin position="131"/>
        <end position="153"/>
    </location>
</feature>
<feature type="transmembrane region" description="Helical" evidence="7">
    <location>
        <begin position="192"/>
        <end position="211"/>
    </location>
</feature>
<protein>
    <submittedName>
        <fullName evidence="9">MFS transporter</fullName>
    </submittedName>
</protein>
<feature type="transmembrane region" description="Helical" evidence="7">
    <location>
        <begin position="319"/>
        <end position="342"/>
    </location>
</feature>
<dbReference type="RefSeq" id="WP_345381367.1">
    <property type="nucleotide sequence ID" value="NZ_BAABIC010000010.1"/>
</dbReference>
<feature type="transmembrane region" description="Helical" evidence="7">
    <location>
        <begin position="285"/>
        <end position="307"/>
    </location>
</feature>
<gene>
    <name evidence="9" type="ORF">GCM10023215_32520</name>
</gene>
<evidence type="ECO:0000256" key="2">
    <source>
        <dbReference type="ARBA" id="ARBA00022448"/>
    </source>
</evidence>
<evidence type="ECO:0000313" key="9">
    <source>
        <dbReference type="EMBL" id="GAA4692848.1"/>
    </source>
</evidence>
<dbReference type="EMBL" id="BAABIC010000010">
    <property type="protein sequence ID" value="GAA4692848.1"/>
    <property type="molecule type" value="Genomic_DNA"/>
</dbReference>
<comment type="caution">
    <text evidence="9">The sequence shown here is derived from an EMBL/GenBank/DDBJ whole genome shotgun (WGS) entry which is preliminary data.</text>
</comment>
<evidence type="ECO:0000313" key="10">
    <source>
        <dbReference type="Proteomes" id="UP001500325"/>
    </source>
</evidence>
<feature type="transmembrane region" description="Helical" evidence="7">
    <location>
        <begin position="428"/>
        <end position="449"/>
    </location>
</feature>
<dbReference type="Gene3D" id="1.20.1720.10">
    <property type="entry name" value="Multidrug resistance protein D"/>
    <property type="match status" value="1"/>
</dbReference>
<evidence type="ECO:0000256" key="4">
    <source>
        <dbReference type="ARBA" id="ARBA00022692"/>
    </source>
</evidence>
<evidence type="ECO:0000256" key="6">
    <source>
        <dbReference type="ARBA" id="ARBA00023136"/>
    </source>
</evidence>
<keyword evidence="3" id="KW-1003">Cell membrane</keyword>
<keyword evidence="5 7" id="KW-1133">Transmembrane helix</keyword>
<feature type="transmembrane region" description="Helical" evidence="7">
    <location>
        <begin position="44"/>
        <end position="65"/>
    </location>
</feature>
<evidence type="ECO:0000256" key="3">
    <source>
        <dbReference type="ARBA" id="ARBA00022475"/>
    </source>
</evidence>
<dbReference type="InterPro" id="IPR011701">
    <property type="entry name" value="MFS"/>
</dbReference>
<dbReference type="PANTHER" id="PTHR42718:SF46">
    <property type="entry name" value="BLR6921 PROTEIN"/>
    <property type="match status" value="1"/>
</dbReference>
<dbReference type="InterPro" id="IPR036259">
    <property type="entry name" value="MFS_trans_sf"/>
</dbReference>
<feature type="transmembrane region" description="Helical" evidence="7">
    <location>
        <begin position="387"/>
        <end position="408"/>
    </location>
</feature>
<comment type="subcellular location">
    <subcellularLocation>
        <location evidence="1">Cell membrane</location>
        <topology evidence="1">Multi-pass membrane protein</topology>
    </subcellularLocation>
</comment>
<feature type="transmembrane region" description="Helical" evidence="7">
    <location>
        <begin position="72"/>
        <end position="92"/>
    </location>
</feature>
<proteinExistence type="predicted"/>
<dbReference type="PANTHER" id="PTHR42718">
    <property type="entry name" value="MAJOR FACILITATOR SUPERFAMILY MULTIDRUG TRANSPORTER MFSC"/>
    <property type="match status" value="1"/>
</dbReference>
<feature type="domain" description="Major facilitator superfamily (MFS) profile" evidence="8">
    <location>
        <begin position="7"/>
        <end position="454"/>
    </location>
</feature>
<sequence>MALHRGLALLVAGAFFMEILDGTVLAPAAPHIAADLGVAPVDVNVAITAYVLTLGVLIPVSGWLADRYGARRVFCAALAVFVLASAACALAPNLTALTAARVAQGAGGAMMVPVGRLVVLRTTAKADLVRAIAYLTWPALLAPVLAPVVGGVLAEYASWRWIFVINVPLGLAALAVALRIVPGLRADSPPPLDRAGFALTAVGVAALVVGLEGLGSGFSPATVIALVVAAAGLALAVRHLLRAERPLVDLRILRVATYRVTAASGSVYRAVITAIPFLLPLLFQIGFGWSAAQAGAVVIALFVGNVAIKPATTPLMRRFGIRTVLLGSIAVGAACLVAMAFLQPTTPLPLLVSLLLVSGVARSTGFTAYNSVAFADVEAGRMSHANTLLSTLQELGAGLGVAVGALLVRLGHAAGGAVPVATGAAGPYRVAFVLLAVVLALPAVSALLLDRTAGDAVTGR</sequence>
<feature type="transmembrane region" description="Helical" evidence="7">
    <location>
        <begin position="98"/>
        <end position="119"/>
    </location>
</feature>
<name>A0ABP8WPJ7_9PSEU</name>